<protein>
    <submittedName>
        <fullName evidence="1">Uncharacterized protein</fullName>
    </submittedName>
</protein>
<dbReference type="AlphaFoldDB" id="U5MMF3"/>
<accession>U5MMF3</accession>
<evidence type="ECO:0000313" key="2">
    <source>
        <dbReference type="Proteomes" id="UP000017118"/>
    </source>
</evidence>
<dbReference type="Proteomes" id="UP000017118">
    <property type="component" value="Chromosome"/>
</dbReference>
<dbReference type="EMBL" id="CP006721">
    <property type="protein sequence ID" value="AGX41959.1"/>
    <property type="molecule type" value="Genomic_DNA"/>
</dbReference>
<evidence type="ECO:0000313" key="1">
    <source>
        <dbReference type="EMBL" id="AGX41959.1"/>
    </source>
</evidence>
<dbReference type="HOGENOM" id="CLU_3166546_0_0_9"/>
<organism evidence="1 2">
    <name type="scientific">Clostridium saccharobutylicum DSM 13864</name>
    <dbReference type="NCBI Taxonomy" id="1345695"/>
    <lineage>
        <taxon>Bacteria</taxon>
        <taxon>Bacillati</taxon>
        <taxon>Bacillota</taxon>
        <taxon>Clostridia</taxon>
        <taxon>Eubacteriales</taxon>
        <taxon>Clostridiaceae</taxon>
        <taxon>Clostridium</taxon>
    </lineage>
</organism>
<name>U5MMF3_CLOSA</name>
<sequence>MYKLSNEEFERITGDYGEHYNKIKDKGIQIRDIVSRFLGQVLLQNLD</sequence>
<keyword evidence="2" id="KW-1185">Reference proteome</keyword>
<gene>
    <name evidence="1" type="ORF">CLSA_c09480</name>
</gene>
<reference evidence="1 2" key="1">
    <citation type="journal article" date="2013" name="Genome Announc.">
        <title>Complete Genome Sequence of the Solvent Producer Clostridium saccharobutylicum NCP262 (DSM 13864).</title>
        <authorList>
            <person name="Poehlein A."/>
            <person name="Hartwich K."/>
            <person name="Krabben P."/>
            <person name="Ehrenreich A."/>
            <person name="Liebl W."/>
            <person name="Durre P."/>
            <person name="Gottschalk G."/>
            <person name="Daniel R."/>
        </authorList>
    </citation>
    <scope>NUCLEOTIDE SEQUENCE [LARGE SCALE GENOMIC DNA]</scope>
    <source>
        <strain evidence="1">DSM 13864</strain>
    </source>
</reference>
<dbReference type="KEGG" id="csb:CLSA_c09480"/>
<dbReference type="PATRIC" id="fig|1345695.3.peg.894"/>
<proteinExistence type="predicted"/>